<reference evidence="2 3" key="1">
    <citation type="submission" date="2018-02" db="EMBL/GenBank/DDBJ databases">
        <title>The genomes of Aspergillus section Nigri reveals drivers in fungal speciation.</title>
        <authorList>
            <consortium name="DOE Joint Genome Institute"/>
            <person name="Vesth T.C."/>
            <person name="Nybo J."/>
            <person name="Theobald S."/>
            <person name="Brandl J."/>
            <person name="Frisvad J.C."/>
            <person name="Nielsen K.F."/>
            <person name="Lyhne E.K."/>
            <person name="Kogle M.E."/>
            <person name="Kuo A."/>
            <person name="Riley R."/>
            <person name="Clum A."/>
            <person name="Nolan M."/>
            <person name="Lipzen A."/>
            <person name="Salamov A."/>
            <person name="Henrissat B."/>
            <person name="Wiebenga A."/>
            <person name="De vries R.P."/>
            <person name="Grigoriev I.V."/>
            <person name="Mortensen U.H."/>
            <person name="Andersen M.R."/>
            <person name="Baker S.E."/>
        </authorList>
    </citation>
    <scope>NUCLEOTIDE SEQUENCE [LARGE SCALE GENOMIC DNA]</scope>
    <source>
        <strain evidence="2 3">CBS 707.79</strain>
    </source>
</reference>
<dbReference type="AlphaFoldDB" id="A0A319DIH1"/>
<name>A0A319DIH1_9EURO</name>
<proteinExistence type="predicted"/>
<dbReference type="OrthoDB" id="3886346at2759"/>
<evidence type="ECO:0000313" key="3">
    <source>
        <dbReference type="Proteomes" id="UP000247810"/>
    </source>
</evidence>
<accession>A0A319DIH1</accession>
<dbReference type="Proteomes" id="UP000247810">
    <property type="component" value="Unassembled WGS sequence"/>
</dbReference>
<feature type="region of interest" description="Disordered" evidence="1">
    <location>
        <begin position="277"/>
        <end position="321"/>
    </location>
</feature>
<dbReference type="VEuPathDB" id="FungiDB:BO71DRAFT_396393"/>
<keyword evidence="3" id="KW-1185">Reference proteome</keyword>
<feature type="region of interest" description="Disordered" evidence="1">
    <location>
        <begin position="159"/>
        <end position="195"/>
    </location>
</feature>
<dbReference type="EMBL" id="KZ825828">
    <property type="protein sequence ID" value="PYH97129.1"/>
    <property type="molecule type" value="Genomic_DNA"/>
</dbReference>
<evidence type="ECO:0000313" key="2">
    <source>
        <dbReference type="EMBL" id="PYH97129.1"/>
    </source>
</evidence>
<protein>
    <submittedName>
        <fullName evidence="2">Uncharacterized protein</fullName>
    </submittedName>
</protein>
<dbReference type="STRING" id="1448320.A0A319DIH1"/>
<evidence type="ECO:0000256" key="1">
    <source>
        <dbReference type="SAM" id="MobiDB-lite"/>
    </source>
</evidence>
<gene>
    <name evidence="2" type="ORF">BO71DRAFT_396393</name>
</gene>
<sequence length="340" mass="37550">MPAVQMDALGAFTHLSENLPNWISRLSELSSHTTAKHAEYAQAYKRHTTVRPRRRKNSSACSIRTEDLYSSAPDTEPYPQSSAADTQADTAVTTPTTSQHQPNVNPRKRGAEEAASLDSCDSNPYVSTRHNLIIHYDGHTQKTLEELVRNIGTARNNIRKGRVSQSVRPSYRRSLLGKAPMMDDSSTASPMGPDSAEDVLFNIRRARNRKPPTPQSQEPSKESAFDTADKLLELVHGMCETAAYHFLRSGDCSSELTTVEARFKTLLELATAEVDRLKAEQSGKPAAQEESPPTERIASITTTTGKPLLSKEDDEIEVDDGTGSIESIDLAAFRVNRLRR</sequence>
<feature type="compositionally biased region" description="Low complexity" evidence="1">
    <location>
        <begin position="80"/>
        <end position="99"/>
    </location>
</feature>
<organism evidence="2 3">
    <name type="scientific">Aspergillus ellipticus CBS 707.79</name>
    <dbReference type="NCBI Taxonomy" id="1448320"/>
    <lineage>
        <taxon>Eukaryota</taxon>
        <taxon>Fungi</taxon>
        <taxon>Dikarya</taxon>
        <taxon>Ascomycota</taxon>
        <taxon>Pezizomycotina</taxon>
        <taxon>Eurotiomycetes</taxon>
        <taxon>Eurotiomycetidae</taxon>
        <taxon>Eurotiales</taxon>
        <taxon>Aspergillaceae</taxon>
        <taxon>Aspergillus</taxon>
        <taxon>Aspergillus subgen. Circumdati</taxon>
    </lineage>
</organism>
<feature type="compositionally biased region" description="Basic residues" evidence="1">
    <location>
        <begin position="46"/>
        <end position="57"/>
    </location>
</feature>
<feature type="region of interest" description="Disordered" evidence="1">
    <location>
        <begin position="46"/>
        <end position="124"/>
    </location>
</feature>